<feature type="domain" description="Hcy-binding" evidence="7">
    <location>
        <begin position="20"/>
        <end position="345"/>
    </location>
</feature>
<keyword evidence="9" id="KW-1185">Reference proteome</keyword>
<evidence type="ECO:0000313" key="8">
    <source>
        <dbReference type="EMBL" id="TDG47841.1"/>
    </source>
</evidence>
<protein>
    <recommendedName>
        <fullName evidence="7">Hcy-binding domain-containing protein</fullName>
    </recommendedName>
</protein>
<dbReference type="InterPro" id="IPR003726">
    <property type="entry name" value="HCY_dom"/>
</dbReference>
<feature type="binding site" evidence="6">
    <location>
        <position position="263"/>
    </location>
    <ligand>
        <name>Zn(2+)</name>
        <dbReference type="ChEBI" id="CHEBI:29105"/>
    </ligand>
</feature>
<keyword evidence="3 6" id="KW-0479">Metal-binding</keyword>
<keyword evidence="4 6" id="KW-0862">Zinc</keyword>
<dbReference type="OMA" id="CCKIFAE"/>
<evidence type="ECO:0000256" key="5">
    <source>
        <dbReference type="ARBA" id="ARBA00034478"/>
    </source>
</evidence>
<evidence type="ECO:0000256" key="2">
    <source>
        <dbReference type="ARBA" id="ARBA00022679"/>
    </source>
</evidence>
<dbReference type="AlphaFoldDB" id="A0A484BJC0"/>
<sequence>MQSQLSRSTNRSKMVPEFTGNWHQHREKPRILVKCGGFSSQLARNVNEKVDGDPLWGSRFDATQPDAVIKTHLDFLRKGADIILTNTYQSSVEGFMKHLGKTREESIALIAKSVELARQARTLYLTEVAENNGDIAPDMPLILASIGPYGAHLHDGSEYTGSYANLVNFSQLQKWHKPRIDTCLAAGIDGLAVETLPCQLEALAVTDLILTRYATPRFWVSFQCKDSSSLAHGESFAEAALAVWNMVVKYRAKSRLIGIGVNCVNPNHVSPLLKSLLAKLLDGDTVPLVVYSNRGEIYDSDRGEWTGTGLNVASFVPEWLRLGVRIIGGCCRVYPDDIQEIRQTIEDIAQQPNSPIQTSLVI</sequence>
<dbReference type="InterPro" id="IPR051486">
    <property type="entry name" value="Hcy_S-methyltransferase"/>
</dbReference>
<comment type="cofactor">
    <cofactor evidence="6">
        <name>Zn(2+)</name>
        <dbReference type="ChEBI" id="CHEBI:29105"/>
    </cofactor>
</comment>
<feature type="binding site" evidence="6">
    <location>
        <position position="331"/>
    </location>
    <ligand>
        <name>Zn(2+)</name>
        <dbReference type="ChEBI" id="CHEBI:29105"/>
    </ligand>
</feature>
<accession>A0A484BJC0</accession>
<comment type="caution">
    <text evidence="8">The sequence shown here is derived from an EMBL/GenBank/DDBJ whole genome shotgun (WGS) entry which is preliminary data.</text>
</comment>
<dbReference type="EMBL" id="LSRL02000039">
    <property type="protein sequence ID" value="TDG47841.1"/>
    <property type="molecule type" value="Genomic_DNA"/>
</dbReference>
<dbReference type="Pfam" id="PF02574">
    <property type="entry name" value="S-methyl_trans"/>
    <property type="match status" value="1"/>
</dbReference>
<dbReference type="GO" id="GO:0032259">
    <property type="term" value="P:methylation"/>
    <property type="evidence" value="ECO:0007669"/>
    <property type="project" value="UniProtKB-KW"/>
</dbReference>
<evidence type="ECO:0000256" key="1">
    <source>
        <dbReference type="ARBA" id="ARBA00022603"/>
    </source>
</evidence>
<evidence type="ECO:0000259" key="7">
    <source>
        <dbReference type="PROSITE" id="PS50970"/>
    </source>
</evidence>
<organism evidence="8 9">
    <name type="scientific">Drosophila navojoa</name>
    <name type="common">Fruit fly</name>
    <dbReference type="NCBI Taxonomy" id="7232"/>
    <lineage>
        <taxon>Eukaryota</taxon>
        <taxon>Metazoa</taxon>
        <taxon>Ecdysozoa</taxon>
        <taxon>Arthropoda</taxon>
        <taxon>Hexapoda</taxon>
        <taxon>Insecta</taxon>
        <taxon>Pterygota</taxon>
        <taxon>Neoptera</taxon>
        <taxon>Endopterygota</taxon>
        <taxon>Diptera</taxon>
        <taxon>Brachycera</taxon>
        <taxon>Muscomorpha</taxon>
        <taxon>Ephydroidea</taxon>
        <taxon>Drosophilidae</taxon>
        <taxon>Drosophila</taxon>
    </lineage>
</organism>
<dbReference type="SUPFAM" id="SSF82282">
    <property type="entry name" value="Homocysteine S-methyltransferase"/>
    <property type="match status" value="1"/>
</dbReference>
<dbReference type="PANTHER" id="PTHR46015:SF1">
    <property type="entry name" value="HOMOCYSTEINE S-METHYLTRANSFERASE-LIKE ISOFORM 1"/>
    <property type="match status" value="1"/>
</dbReference>
<dbReference type="InterPro" id="IPR036589">
    <property type="entry name" value="HCY_dom_sf"/>
</dbReference>
<comment type="pathway">
    <text evidence="5">Amino-acid biosynthesis; L-methionine biosynthesis via de novo pathway.</text>
</comment>
<evidence type="ECO:0000313" key="9">
    <source>
        <dbReference type="Proteomes" id="UP000295192"/>
    </source>
</evidence>
<dbReference type="PANTHER" id="PTHR46015">
    <property type="entry name" value="ZGC:172121"/>
    <property type="match status" value="1"/>
</dbReference>
<reference evidence="8 9" key="1">
    <citation type="journal article" date="2019" name="J. Hered.">
        <title>An Improved Genome Assembly for Drosophila navojoa, the Basal Species in the mojavensis Cluster.</title>
        <authorList>
            <person name="Vanderlinde T."/>
            <person name="Dupim E.G."/>
            <person name="Nazario-Yepiz N.O."/>
            <person name="Carvalho A.B."/>
        </authorList>
    </citation>
    <scope>NUCLEOTIDE SEQUENCE [LARGE SCALE GENOMIC DNA]</scope>
    <source>
        <strain evidence="8">Navoj_Jal97</strain>
        <tissue evidence="8">Whole organism</tissue>
    </source>
</reference>
<proteinExistence type="predicted"/>
<keyword evidence="1 6" id="KW-0489">Methyltransferase</keyword>
<dbReference type="Proteomes" id="UP000295192">
    <property type="component" value="Unassembled WGS sequence"/>
</dbReference>
<dbReference type="STRING" id="7232.A0A484BJC0"/>
<feature type="binding site" evidence="6">
    <location>
        <position position="330"/>
    </location>
    <ligand>
        <name>Zn(2+)</name>
        <dbReference type="ChEBI" id="CHEBI:29105"/>
    </ligand>
</feature>
<evidence type="ECO:0000256" key="3">
    <source>
        <dbReference type="ARBA" id="ARBA00022723"/>
    </source>
</evidence>
<dbReference type="OrthoDB" id="261426at2759"/>
<keyword evidence="2 6" id="KW-0808">Transferase</keyword>
<dbReference type="NCBIfam" id="NF007020">
    <property type="entry name" value="PRK09485.1"/>
    <property type="match status" value="1"/>
</dbReference>
<gene>
    <name evidence="8" type="ORF">AWZ03_005795</name>
</gene>
<evidence type="ECO:0000256" key="6">
    <source>
        <dbReference type="PROSITE-ProRule" id="PRU00333"/>
    </source>
</evidence>
<dbReference type="FunFam" id="3.20.20.330:FF:000002">
    <property type="entry name" value="Homocysteine S-methyltransferase"/>
    <property type="match status" value="1"/>
</dbReference>
<dbReference type="GO" id="GO:0008898">
    <property type="term" value="F:S-adenosylmethionine-homocysteine S-methyltransferase activity"/>
    <property type="evidence" value="ECO:0007669"/>
    <property type="project" value="TreeGrafter"/>
</dbReference>
<dbReference type="GO" id="GO:0033528">
    <property type="term" value="P:S-methylmethionine cycle"/>
    <property type="evidence" value="ECO:0007669"/>
    <property type="project" value="TreeGrafter"/>
</dbReference>
<dbReference type="GO" id="GO:0009086">
    <property type="term" value="P:methionine biosynthetic process"/>
    <property type="evidence" value="ECO:0007669"/>
    <property type="project" value="TreeGrafter"/>
</dbReference>
<name>A0A484BJC0_DRONA</name>
<dbReference type="PROSITE" id="PS50970">
    <property type="entry name" value="HCY"/>
    <property type="match status" value="1"/>
</dbReference>
<evidence type="ECO:0000256" key="4">
    <source>
        <dbReference type="ARBA" id="ARBA00022833"/>
    </source>
</evidence>
<dbReference type="GO" id="GO:0046872">
    <property type="term" value="F:metal ion binding"/>
    <property type="evidence" value="ECO:0007669"/>
    <property type="project" value="UniProtKB-KW"/>
</dbReference>
<dbReference type="Gene3D" id="3.20.20.330">
    <property type="entry name" value="Homocysteine-binding-like domain"/>
    <property type="match status" value="1"/>
</dbReference>